<evidence type="ECO:0000256" key="4">
    <source>
        <dbReference type="ARBA" id="ARBA00023204"/>
    </source>
</evidence>
<dbReference type="PANTHER" id="PTHR46202:SF1">
    <property type="entry name" value="DNA EXCISION REPAIR PROTEIN ERCC-8"/>
    <property type="match status" value="1"/>
</dbReference>
<dbReference type="STRING" id="1447875.A0A2B7XWH6"/>
<comment type="caution">
    <text evidence="6">The sequence shown here is derived from an EMBL/GenBank/DDBJ whole genome shotgun (WGS) entry which is preliminary data.</text>
</comment>
<keyword evidence="1 5" id="KW-0853">WD repeat</keyword>
<reference evidence="6 7" key="1">
    <citation type="submission" date="2017-10" db="EMBL/GenBank/DDBJ databases">
        <title>Comparative genomics in systemic dimorphic fungi from Ajellomycetaceae.</title>
        <authorList>
            <person name="Munoz J.F."/>
            <person name="Mcewen J.G."/>
            <person name="Clay O.K."/>
            <person name="Cuomo C.A."/>
        </authorList>
    </citation>
    <scope>NUCLEOTIDE SEQUENCE [LARGE SCALE GENOMIC DNA]</scope>
    <source>
        <strain evidence="6 7">UAMH5409</strain>
    </source>
</reference>
<feature type="repeat" description="WD" evidence="5">
    <location>
        <begin position="288"/>
        <end position="329"/>
    </location>
</feature>
<dbReference type="GO" id="GO:0031464">
    <property type="term" value="C:Cul4A-RING E3 ubiquitin ligase complex"/>
    <property type="evidence" value="ECO:0007669"/>
    <property type="project" value="TreeGrafter"/>
</dbReference>
<dbReference type="GO" id="GO:0000209">
    <property type="term" value="P:protein polyubiquitination"/>
    <property type="evidence" value="ECO:0007669"/>
    <property type="project" value="TreeGrafter"/>
</dbReference>
<dbReference type="EMBL" id="PDNB01000052">
    <property type="protein sequence ID" value="PGH12908.1"/>
    <property type="molecule type" value="Genomic_DNA"/>
</dbReference>
<evidence type="ECO:0000313" key="6">
    <source>
        <dbReference type="EMBL" id="PGH12908.1"/>
    </source>
</evidence>
<organism evidence="6 7">
    <name type="scientific">Helicocarpus griseus UAMH5409</name>
    <dbReference type="NCBI Taxonomy" id="1447875"/>
    <lineage>
        <taxon>Eukaryota</taxon>
        <taxon>Fungi</taxon>
        <taxon>Dikarya</taxon>
        <taxon>Ascomycota</taxon>
        <taxon>Pezizomycotina</taxon>
        <taxon>Eurotiomycetes</taxon>
        <taxon>Eurotiomycetidae</taxon>
        <taxon>Onygenales</taxon>
        <taxon>Ajellomycetaceae</taxon>
        <taxon>Helicocarpus</taxon>
    </lineage>
</organism>
<feature type="repeat" description="WD" evidence="5">
    <location>
        <begin position="215"/>
        <end position="257"/>
    </location>
</feature>
<evidence type="ECO:0000256" key="5">
    <source>
        <dbReference type="PROSITE-ProRule" id="PRU00221"/>
    </source>
</evidence>
<keyword evidence="7" id="KW-1185">Reference proteome</keyword>
<dbReference type="FunFam" id="2.130.10.10:FF:001166">
    <property type="entry name" value="WD repeat protein (AFU_orthologue AFUA_4G09620)"/>
    <property type="match status" value="1"/>
</dbReference>
<keyword evidence="2" id="KW-0677">Repeat</keyword>
<dbReference type="AlphaFoldDB" id="A0A2B7XWH6"/>
<dbReference type="GO" id="GO:0043161">
    <property type="term" value="P:proteasome-mediated ubiquitin-dependent protein catabolic process"/>
    <property type="evidence" value="ECO:0007669"/>
    <property type="project" value="TreeGrafter"/>
</dbReference>
<dbReference type="PROSITE" id="PS00678">
    <property type="entry name" value="WD_REPEATS_1"/>
    <property type="match status" value="2"/>
</dbReference>
<proteinExistence type="predicted"/>
<dbReference type="PANTHER" id="PTHR46202">
    <property type="entry name" value="DNA EXCISION REPAIR PROTEIN ERCC-8"/>
    <property type="match status" value="1"/>
</dbReference>
<evidence type="ECO:0000256" key="3">
    <source>
        <dbReference type="ARBA" id="ARBA00022763"/>
    </source>
</evidence>
<evidence type="ECO:0000256" key="1">
    <source>
        <dbReference type="ARBA" id="ARBA00022574"/>
    </source>
</evidence>
<sequence>MNSYLLNRSQGSVSQSTFHAAQNNHLLRSIEPAPGIRFSGRNTIHASNQSESGLAEGGWQNEERGEVWAHKAGANALTIDPYEKRFMISGGADASIHLWDLETRGSESSHLHKSVASVTKSTNSSAHTHALTSISIYPFDPTPSTILTTSHDMTLKLSALQPPSILPVHTFSLHSTPYSHSFSSHPCSLLLIAVGTSDKTVRLLDLRSGNATHALPGHSSAVLSVAWAPHHEYILASASKDNRVILFDVRRGGRNSAVACLDMEDAVGVITPHDAPPTSCRKPFAPDARAHNGAVTGVRWTSSGSQIVTSGHDARIRVWDASTGANALVHFGPRVRNSASLHLAERAPLVLPGDVTGAGHDALLWPNYNDQDGRGEIFMFELRDGTFIKRLRLPGVPGSRQKLRGRPTALSAARINGLAWRGNGASGEGMELFSAHGDGTIRAWVSRTSDTEEEIAEDEEREDKKRKRDVLEEVYRGLMNQNVSFT</sequence>
<dbReference type="InterPro" id="IPR001680">
    <property type="entry name" value="WD40_rpt"/>
</dbReference>
<dbReference type="SMART" id="SM00320">
    <property type="entry name" value="WD40"/>
    <property type="match status" value="6"/>
</dbReference>
<accession>A0A2B7XWH6</accession>
<dbReference type="PROSITE" id="PS50082">
    <property type="entry name" value="WD_REPEATS_2"/>
    <property type="match status" value="3"/>
</dbReference>
<dbReference type="SUPFAM" id="SSF50978">
    <property type="entry name" value="WD40 repeat-like"/>
    <property type="match status" value="1"/>
</dbReference>
<gene>
    <name evidence="6" type="ORF">AJ79_04008</name>
</gene>
<keyword evidence="3" id="KW-0227">DNA damage</keyword>
<evidence type="ECO:0000256" key="2">
    <source>
        <dbReference type="ARBA" id="ARBA00022737"/>
    </source>
</evidence>
<dbReference type="InterPro" id="IPR042238">
    <property type="entry name" value="Rad28/ERCC8/Ckn1/ATCSA-1"/>
</dbReference>
<dbReference type="PROSITE" id="PS50294">
    <property type="entry name" value="WD_REPEATS_REGION"/>
    <property type="match status" value="3"/>
</dbReference>
<dbReference type="Gene3D" id="2.130.10.10">
    <property type="entry name" value="YVTN repeat-like/Quinoprotein amine dehydrogenase"/>
    <property type="match status" value="1"/>
</dbReference>
<dbReference type="InterPro" id="IPR019775">
    <property type="entry name" value="WD40_repeat_CS"/>
</dbReference>
<dbReference type="Pfam" id="PF00400">
    <property type="entry name" value="WD40"/>
    <property type="match status" value="4"/>
</dbReference>
<dbReference type="InterPro" id="IPR036322">
    <property type="entry name" value="WD40_repeat_dom_sf"/>
</dbReference>
<evidence type="ECO:0000313" key="7">
    <source>
        <dbReference type="Proteomes" id="UP000223968"/>
    </source>
</evidence>
<dbReference type="InterPro" id="IPR015943">
    <property type="entry name" value="WD40/YVTN_repeat-like_dom_sf"/>
</dbReference>
<name>A0A2B7XWH6_9EURO</name>
<dbReference type="GO" id="GO:0000109">
    <property type="term" value="C:nucleotide-excision repair complex"/>
    <property type="evidence" value="ECO:0007669"/>
    <property type="project" value="TreeGrafter"/>
</dbReference>
<dbReference type="InterPro" id="IPR020472">
    <property type="entry name" value="WD40_PAC1"/>
</dbReference>
<protein>
    <submittedName>
        <fullName evidence="6">Uncharacterized protein</fullName>
    </submittedName>
</protein>
<dbReference type="OrthoDB" id="361494at2759"/>
<dbReference type="PRINTS" id="PR00320">
    <property type="entry name" value="GPROTEINBRPT"/>
</dbReference>
<keyword evidence="4" id="KW-0234">DNA repair</keyword>
<dbReference type="Proteomes" id="UP000223968">
    <property type="component" value="Unassembled WGS sequence"/>
</dbReference>
<dbReference type="GO" id="GO:0006283">
    <property type="term" value="P:transcription-coupled nucleotide-excision repair"/>
    <property type="evidence" value="ECO:0007669"/>
    <property type="project" value="InterPro"/>
</dbReference>
<feature type="repeat" description="WD" evidence="5">
    <location>
        <begin position="67"/>
        <end position="109"/>
    </location>
</feature>